<dbReference type="GO" id="GO:0004553">
    <property type="term" value="F:hydrolase activity, hydrolyzing O-glycosyl compounds"/>
    <property type="evidence" value="ECO:0007669"/>
    <property type="project" value="InterPro"/>
</dbReference>
<dbReference type="OMA" id="RLDYTIC"/>
<feature type="domain" description="Glycoside hydrolase family 31 TIM barrel" evidence="7">
    <location>
        <begin position="256"/>
        <end position="545"/>
    </location>
</feature>
<feature type="signal peptide" evidence="6">
    <location>
        <begin position="1"/>
        <end position="19"/>
    </location>
</feature>
<accession>A0A7R8V7Q2</accession>
<dbReference type="PANTHER" id="PTHR43053:SF4">
    <property type="entry name" value="MYOGENESIS-REGULATING GLYCOSIDASE"/>
    <property type="match status" value="1"/>
</dbReference>
<keyword evidence="3 5" id="KW-0378">Hydrolase</keyword>
<dbReference type="Gene3D" id="3.20.20.80">
    <property type="entry name" value="Glycosidases"/>
    <property type="match status" value="1"/>
</dbReference>
<dbReference type="CDD" id="cd06592">
    <property type="entry name" value="GH31_NET37"/>
    <property type="match status" value="1"/>
</dbReference>
<dbReference type="Proteomes" id="UP000594454">
    <property type="component" value="Chromosome 6"/>
</dbReference>
<dbReference type="Pfam" id="PF01055">
    <property type="entry name" value="Glyco_hydro_31_2nd"/>
    <property type="match status" value="1"/>
</dbReference>
<dbReference type="GO" id="GO:0005975">
    <property type="term" value="P:carbohydrate metabolic process"/>
    <property type="evidence" value="ECO:0007669"/>
    <property type="project" value="InterPro"/>
</dbReference>
<dbReference type="SUPFAM" id="SSF51445">
    <property type="entry name" value="(Trans)glycosidases"/>
    <property type="match status" value="1"/>
</dbReference>
<dbReference type="InterPro" id="IPR013780">
    <property type="entry name" value="Glyco_hydro_b"/>
</dbReference>
<gene>
    <name evidence="9" type="ORF">HERILL_LOCUS15939</name>
</gene>
<dbReference type="InterPro" id="IPR017853">
    <property type="entry name" value="GH"/>
</dbReference>
<feature type="chain" id="PRO_5031058030" evidence="6">
    <location>
        <begin position="20"/>
        <end position="648"/>
    </location>
</feature>
<keyword evidence="10" id="KW-1185">Reference proteome</keyword>
<evidence type="ECO:0000256" key="2">
    <source>
        <dbReference type="ARBA" id="ARBA00022729"/>
    </source>
</evidence>
<evidence type="ECO:0000256" key="6">
    <source>
        <dbReference type="SAM" id="SignalP"/>
    </source>
</evidence>
<protein>
    <submittedName>
        <fullName evidence="9">Uncharacterized protein</fullName>
    </submittedName>
</protein>
<evidence type="ECO:0000313" key="9">
    <source>
        <dbReference type="EMBL" id="CAD7093667.1"/>
    </source>
</evidence>
<dbReference type="InParanoid" id="A0A7R8V7Q2"/>
<dbReference type="EMBL" id="LR899014">
    <property type="protein sequence ID" value="CAD7093667.1"/>
    <property type="molecule type" value="Genomic_DNA"/>
</dbReference>
<reference evidence="9 10" key="1">
    <citation type="submission" date="2020-11" db="EMBL/GenBank/DDBJ databases">
        <authorList>
            <person name="Wallbank WR R."/>
            <person name="Pardo Diaz C."/>
            <person name="Kozak K."/>
            <person name="Martin S."/>
            <person name="Jiggins C."/>
            <person name="Moest M."/>
            <person name="Warren A I."/>
            <person name="Generalovic N T."/>
            <person name="Byers J.R.P. K."/>
            <person name="Montejo-Kovacevich G."/>
            <person name="Yen C E."/>
        </authorList>
    </citation>
    <scope>NUCLEOTIDE SEQUENCE [LARGE SCALE GENOMIC DNA]</scope>
</reference>
<keyword evidence="4 5" id="KW-0326">Glycosidase</keyword>
<dbReference type="FunCoup" id="A0A7R8V7Q2">
    <property type="interactions" value="8"/>
</dbReference>
<evidence type="ECO:0000256" key="1">
    <source>
        <dbReference type="ARBA" id="ARBA00007806"/>
    </source>
</evidence>
<dbReference type="SUPFAM" id="SSF51011">
    <property type="entry name" value="Glycosyl hydrolase domain"/>
    <property type="match status" value="1"/>
</dbReference>
<dbReference type="AlphaFoldDB" id="A0A7R8V7Q2"/>
<evidence type="ECO:0000259" key="7">
    <source>
        <dbReference type="Pfam" id="PF01055"/>
    </source>
</evidence>
<dbReference type="InterPro" id="IPR000322">
    <property type="entry name" value="Glyco_hydro_31_TIM"/>
</dbReference>
<dbReference type="InterPro" id="IPR048395">
    <property type="entry name" value="Glyco_hydro_31_C"/>
</dbReference>
<name>A0A7R8V7Q2_HERIL</name>
<evidence type="ECO:0000313" key="10">
    <source>
        <dbReference type="Proteomes" id="UP000594454"/>
    </source>
</evidence>
<dbReference type="Gene3D" id="2.60.40.1180">
    <property type="entry name" value="Golgi alpha-mannosidase II"/>
    <property type="match status" value="1"/>
</dbReference>
<dbReference type="PANTHER" id="PTHR43053">
    <property type="entry name" value="GLYCOSIDASE FAMILY 31"/>
    <property type="match status" value="1"/>
</dbReference>
<evidence type="ECO:0000256" key="3">
    <source>
        <dbReference type="ARBA" id="ARBA00022801"/>
    </source>
</evidence>
<evidence type="ECO:0000259" key="8">
    <source>
        <dbReference type="Pfam" id="PF21365"/>
    </source>
</evidence>
<dbReference type="OrthoDB" id="10070917at2759"/>
<keyword evidence="2 6" id="KW-0732">Signal</keyword>
<comment type="similarity">
    <text evidence="1 5">Belongs to the glycosyl hydrolase 31 family.</text>
</comment>
<dbReference type="InterPro" id="IPR050985">
    <property type="entry name" value="Alpha-glycosidase_related"/>
</dbReference>
<feature type="domain" description="Glycosyl hydrolase family 31 C-terminal" evidence="8">
    <location>
        <begin position="563"/>
        <end position="644"/>
    </location>
</feature>
<evidence type="ECO:0000256" key="5">
    <source>
        <dbReference type="RuleBase" id="RU361185"/>
    </source>
</evidence>
<proteinExistence type="inferred from homology"/>
<dbReference type="Pfam" id="PF21365">
    <property type="entry name" value="Glyco_hydro_31_3rd"/>
    <property type="match status" value="1"/>
</dbReference>
<sequence>MSSEIVFKLLIGIVSIALSECSTPSSSFQFPNSGLSLHFFDQVNGVEYNIVRGNQILQSFKLDNQFTRSDFRRISDGVILVGAGGRQLKIQIIKDTPNLSIYKVSRNVTKEDAPQDCLNLEIGRISWYGGPEQYSQFWPVEKCTFANYSYVTKFTKSSDNCAIAERYWLNSRGVFIYIDEDVPLFLNQNGEGHTNQLCFNALKASPYDVNGEFFNFVYQIGIAQNVREAHMAAVTNFLHKPSGVPDERMIRYPIWSTWARYKKDIDEKVVQEFSDEILQYQFDSSQLEIDDDWEECYGSLTFRKSKFSNITATTEELKARGFRVTLWIHPFINKDCQPWYDEAKQNGYLVLDQSGSPDTQWWDSETGEAGAIDFTKPEAAEWFSNRLRKLQTDAGIDSFKFDAGESSWIPKDPVLQGDTALSPDSLTGAYVRTVAKFGSMIEVRSGEATQDVPVFLRMIDKDSNWSWNNGLRAVLTTLLQMNLAGYPFVLPDMIGGNGYFQLPDKELFIRWLQANVFMPSLQFSYVPWDFDQETVNISLTMTQLHDKYTDLILRRANIATTLGEPINPPLWWVDPYDVVAHQIHDQFMLGNDVISAPILEEGQEERDIYLPVGKWQDGNTGIVYEGPKWLMNYKAPLSVLPYFIHITP</sequence>
<evidence type="ECO:0000256" key="4">
    <source>
        <dbReference type="ARBA" id="ARBA00023295"/>
    </source>
</evidence>
<organism evidence="9 10">
    <name type="scientific">Hermetia illucens</name>
    <name type="common">Black soldier fly</name>
    <dbReference type="NCBI Taxonomy" id="343691"/>
    <lineage>
        <taxon>Eukaryota</taxon>
        <taxon>Metazoa</taxon>
        <taxon>Ecdysozoa</taxon>
        <taxon>Arthropoda</taxon>
        <taxon>Hexapoda</taxon>
        <taxon>Insecta</taxon>
        <taxon>Pterygota</taxon>
        <taxon>Neoptera</taxon>
        <taxon>Endopterygota</taxon>
        <taxon>Diptera</taxon>
        <taxon>Brachycera</taxon>
        <taxon>Stratiomyomorpha</taxon>
        <taxon>Stratiomyidae</taxon>
        <taxon>Hermetiinae</taxon>
        <taxon>Hermetia</taxon>
    </lineage>
</organism>